<proteinExistence type="predicted"/>
<gene>
    <name evidence="1" type="ORF">COO20_05420</name>
</gene>
<evidence type="ECO:0000313" key="2">
    <source>
        <dbReference type="Proteomes" id="UP000233597"/>
    </source>
</evidence>
<dbReference type="AlphaFoldDB" id="A0A2N3KYF4"/>
<dbReference type="Proteomes" id="UP000233597">
    <property type="component" value="Unassembled WGS sequence"/>
</dbReference>
<protein>
    <submittedName>
        <fullName evidence="1">Uncharacterized protein</fullName>
    </submittedName>
</protein>
<sequence>MTQMISGSKLGSLLEKLADESDIRIAVAFWGDGACEKLKISSMNSPPRIICNLQSGGTNPDEIKKIKNSLSKQFGKDAQVRQHNKLHAKVYLSNSRVIVGSSNASANGLSMQGKQCSGWAEANIHSAEPNLISETAEWFETLWTQASHITEDDLETAKARWIARRRTTLPEKHLHEPLDLFDELTKRPENYVDQNIWLVFYGEPFSEEAEQKIEEEAEAAKDSHISPEDVGGFENWKELPDDADLVCFETGKRTRVSEDGIWRTPKVRKSHKLENGNDLLICYKSPLKLSLGNSAWKDIVRQLKPENLHQYPLNDVIERFFRN</sequence>
<dbReference type="OrthoDB" id="6933556at2"/>
<name>A0A2N3KYF4_9PROT</name>
<reference evidence="1 2" key="1">
    <citation type="submission" date="2017-09" db="EMBL/GenBank/DDBJ databases">
        <title>Biodiversity and function of Thalassospira species in the particle-attached aromatic-hydrocarbon-degrading consortia from the surface seawater of the South China Sea.</title>
        <authorList>
            <person name="Dong C."/>
            <person name="Liu R."/>
            <person name="Shao Z."/>
        </authorList>
    </citation>
    <scope>NUCLEOTIDE SEQUENCE [LARGE SCALE GENOMIC DNA]</scope>
    <source>
        <strain evidence="1 2">CSC1P2</strain>
    </source>
</reference>
<dbReference type="EMBL" id="NWTK01000002">
    <property type="protein sequence ID" value="PKR55599.1"/>
    <property type="molecule type" value="Genomic_DNA"/>
</dbReference>
<dbReference type="RefSeq" id="WP_101264646.1">
    <property type="nucleotide sequence ID" value="NZ_NWTK01000002.1"/>
</dbReference>
<evidence type="ECO:0000313" key="1">
    <source>
        <dbReference type="EMBL" id="PKR55599.1"/>
    </source>
</evidence>
<organism evidence="1 2">
    <name type="scientific">Thalassospira marina</name>
    <dbReference type="NCBI Taxonomy" id="2048283"/>
    <lineage>
        <taxon>Bacteria</taxon>
        <taxon>Pseudomonadati</taxon>
        <taxon>Pseudomonadota</taxon>
        <taxon>Alphaproteobacteria</taxon>
        <taxon>Rhodospirillales</taxon>
        <taxon>Thalassospiraceae</taxon>
        <taxon>Thalassospira</taxon>
    </lineage>
</organism>
<accession>A0A2N3KYF4</accession>
<dbReference type="CDD" id="cd09117">
    <property type="entry name" value="PLDc_Bfil_DEXD_like"/>
    <property type="match status" value="1"/>
</dbReference>
<dbReference type="Gene3D" id="3.30.870.10">
    <property type="entry name" value="Endonuclease Chain A"/>
    <property type="match status" value="1"/>
</dbReference>
<comment type="caution">
    <text evidence="1">The sequence shown here is derived from an EMBL/GenBank/DDBJ whole genome shotgun (WGS) entry which is preliminary data.</text>
</comment>